<proteinExistence type="predicted"/>
<organism evidence="2 3">
    <name type="scientific">Jeotgalicoccus saudimassiliensis</name>
    <dbReference type="NCBI Taxonomy" id="1461582"/>
    <lineage>
        <taxon>Bacteria</taxon>
        <taxon>Bacillati</taxon>
        <taxon>Bacillota</taxon>
        <taxon>Bacilli</taxon>
        <taxon>Bacillales</taxon>
        <taxon>Staphylococcaceae</taxon>
        <taxon>Jeotgalicoccus</taxon>
    </lineage>
</organism>
<dbReference type="GO" id="GO:0016853">
    <property type="term" value="F:isomerase activity"/>
    <property type="evidence" value="ECO:0007669"/>
    <property type="project" value="UniProtKB-KW"/>
</dbReference>
<dbReference type="EMBL" id="CCSE01000001">
    <property type="protein sequence ID" value="CEA02062.1"/>
    <property type="molecule type" value="Genomic_DNA"/>
</dbReference>
<evidence type="ECO:0000259" key="1">
    <source>
        <dbReference type="PROSITE" id="PS51462"/>
    </source>
</evidence>
<dbReference type="Gene3D" id="3.90.79.10">
    <property type="entry name" value="Nucleoside Triphosphate Pyrophosphohydrolase"/>
    <property type="match status" value="1"/>
</dbReference>
<dbReference type="eggNOG" id="COG1443">
    <property type="taxonomic scope" value="Bacteria"/>
</dbReference>
<dbReference type="AlphaFoldDB" id="A0A078M9G6"/>
<dbReference type="HOGENOM" id="CLU_060552_1_0_9"/>
<accession>A0A078M9G6</accession>
<dbReference type="CDD" id="cd04692">
    <property type="entry name" value="NUDIX_Hydrolase"/>
    <property type="match status" value="1"/>
</dbReference>
<dbReference type="RefSeq" id="WP_035810079.1">
    <property type="nucleotide sequence ID" value="NZ_CCSE01000001.1"/>
</dbReference>
<dbReference type="Pfam" id="PF00293">
    <property type="entry name" value="NUDIX"/>
    <property type="match status" value="1"/>
</dbReference>
<keyword evidence="3" id="KW-1185">Reference proteome</keyword>
<dbReference type="SUPFAM" id="SSF55811">
    <property type="entry name" value="Nudix"/>
    <property type="match status" value="1"/>
</dbReference>
<dbReference type="PROSITE" id="PS51462">
    <property type="entry name" value="NUDIX"/>
    <property type="match status" value="1"/>
</dbReference>
<feature type="domain" description="Nudix hydrolase" evidence="1">
    <location>
        <begin position="29"/>
        <end position="169"/>
    </location>
</feature>
<dbReference type="PANTHER" id="PTHR10885:SF0">
    <property type="entry name" value="ISOPENTENYL-DIPHOSPHATE DELTA-ISOMERASE"/>
    <property type="match status" value="1"/>
</dbReference>
<sequence>MEEELLNIFDAQGNLTGTASRTSAHQLGLWHETFHCWFVSKERGRKYVHFQLRSPDKKDFPNQLDITAAGHLSSDEDVNDGVREIKEELGIELTPDDLTYTGTVRDEIIIGNFIDKELCHVFLYNIPENTVPDYVFMDNEVSGVFKIELSAFEELWSEEADSITVNDIQISKTDFVPHENSYINAVIASIKQHT</sequence>
<dbReference type="Proteomes" id="UP000044136">
    <property type="component" value="Unassembled WGS sequence"/>
</dbReference>
<dbReference type="InterPro" id="IPR015797">
    <property type="entry name" value="NUDIX_hydrolase-like_dom_sf"/>
</dbReference>
<evidence type="ECO:0000313" key="3">
    <source>
        <dbReference type="Proteomes" id="UP000044136"/>
    </source>
</evidence>
<name>A0A078M9G6_9STAP</name>
<reference evidence="2 3" key="1">
    <citation type="submission" date="2014-07" db="EMBL/GenBank/DDBJ databases">
        <authorList>
            <person name="Urmite Genomes Urmite Genomes"/>
        </authorList>
    </citation>
    <scope>NUCLEOTIDE SEQUENCE [LARGE SCALE GENOMIC DNA]</scope>
    <source>
        <strain evidence="2 3">13MG44_air</strain>
    </source>
</reference>
<keyword evidence="2" id="KW-0413">Isomerase</keyword>
<gene>
    <name evidence="2" type="primary">idi_2</name>
    <name evidence="2" type="ORF">BN1048_01586</name>
</gene>
<dbReference type="InterPro" id="IPR000086">
    <property type="entry name" value="NUDIX_hydrolase_dom"/>
</dbReference>
<dbReference type="OrthoDB" id="9780586at2"/>
<dbReference type="PANTHER" id="PTHR10885">
    <property type="entry name" value="ISOPENTENYL-DIPHOSPHATE DELTA-ISOMERASE"/>
    <property type="match status" value="1"/>
</dbReference>
<protein>
    <submittedName>
        <fullName evidence="2">Isopentenyl-diphosphate Delta-isomerase</fullName>
    </submittedName>
</protein>
<dbReference type="STRING" id="1461582.BN1048_01586"/>
<evidence type="ECO:0000313" key="2">
    <source>
        <dbReference type="EMBL" id="CEA02062.1"/>
    </source>
</evidence>